<dbReference type="Gene3D" id="2.30.110.10">
    <property type="entry name" value="Electron Transport, Fmn-binding Protein, Chain A"/>
    <property type="match status" value="1"/>
</dbReference>
<gene>
    <name evidence="3" type="ORF">JF543_11070</name>
</gene>
<evidence type="ECO:0000256" key="1">
    <source>
        <dbReference type="ARBA" id="ARBA00023002"/>
    </source>
</evidence>
<keyword evidence="1" id="KW-0560">Oxidoreductase</keyword>
<feature type="domain" description="Pyridoxamine 5'-phosphate oxidase N-terminal" evidence="2">
    <location>
        <begin position="10"/>
        <end position="125"/>
    </location>
</feature>
<accession>A0A939DY52</accession>
<sequence length="142" mass="15131">MSIDAADRAAVAHFVRVCGSGVVATVGEQGEPQAAYVVMYAGDDAVLVFDAAVDSRKVANIARDPRIAVAVTGAAVTVQLEGEARATQGAERARLGEEYCRHFPSSRALDDGYALFAVDVRWVRVYDTGNHPPHVSEARWGS</sequence>
<reference evidence="3" key="1">
    <citation type="submission" date="2020-12" db="EMBL/GenBank/DDBJ databases">
        <title>PHA producing bacteria isolated from mangrove.</title>
        <authorList>
            <person name="Zheng W."/>
            <person name="Yu S."/>
            <person name="Huang Y."/>
        </authorList>
    </citation>
    <scope>NUCLEOTIDE SEQUENCE</scope>
    <source>
        <strain evidence="3">GN8-5</strain>
    </source>
</reference>
<dbReference type="InterPro" id="IPR012349">
    <property type="entry name" value="Split_barrel_FMN-bd"/>
</dbReference>
<name>A0A939DY52_9MICO</name>
<evidence type="ECO:0000259" key="2">
    <source>
        <dbReference type="Pfam" id="PF01243"/>
    </source>
</evidence>
<dbReference type="GO" id="GO:0005829">
    <property type="term" value="C:cytosol"/>
    <property type="evidence" value="ECO:0007669"/>
    <property type="project" value="TreeGrafter"/>
</dbReference>
<comment type="caution">
    <text evidence="3">The sequence shown here is derived from an EMBL/GenBank/DDBJ whole genome shotgun (WGS) entry which is preliminary data.</text>
</comment>
<dbReference type="SUPFAM" id="SSF50475">
    <property type="entry name" value="FMN-binding split barrel"/>
    <property type="match status" value="1"/>
</dbReference>
<organism evidence="3 4">
    <name type="scientific">Microbacterium esteraromaticum</name>
    <dbReference type="NCBI Taxonomy" id="57043"/>
    <lineage>
        <taxon>Bacteria</taxon>
        <taxon>Bacillati</taxon>
        <taxon>Actinomycetota</taxon>
        <taxon>Actinomycetes</taxon>
        <taxon>Micrococcales</taxon>
        <taxon>Microbacteriaceae</taxon>
        <taxon>Microbacterium</taxon>
    </lineage>
</organism>
<protein>
    <submittedName>
        <fullName evidence="3">Pyridoxamine 5'-phosphate oxidase family protein</fullName>
    </submittedName>
</protein>
<dbReference type="PANTHER" id="PTHR35176">
    <property type="entry name" value="HEME OXYGENASE HI_0854-RELATED"/>
    <property type="match status" value="1"/>
</dbReference>
<dbReference type="AlphaFoldDB" id="A0A939DY52"/>
<dbReference type="RefSeq" id="WP_206824111.1">
    <property type="nucleotide sequence ID" value="NZ_JAEMWU010000001.1"/>
</dbReference>
<proteinExistence type="predicted"/>
<dbReference type="Proteomes" id="UP000664385">
    <property type="component" value="Unassembled WGS sequence"/>
</dbReference>
<dbReference type="GO" id="GO:0016627">
    <property type="term" value="F:oxidoreductase activity, acting on the CH-CH group of donors"/>
    <property type="evidence" value="ECO:0007669"/>
    <property type="project" value="TreeGrafter"/>
</dbReference>
<evidence type="ECO:0000313" key="3">
    <source>
        <dbReference type="EMBL" id="MBN8206494.1"/>
    </source>
</evidence>
<dbReference type="EMBL" id="JAEMWU010000001">
    <property type="protein sequence ID" value="MBN8206494.1"/>
    <property type="molecule type" value="Genomic_DNA"/>
</dbReference>
<dbReference type="PANTHER" id="PTHR35176:SF6">
    <property type="entry name" value="HEME OXYGENASE HI_0854-RELATED"/>
    <property type="match status" value="1"/>
</dbReference>
<dbReference type="GO" id="GO:0070967">
    <property type="term" value="F:coenzyme F420 binding"/>
    <property type="evidence" value="ECO:0007669"/>
    <property type="project" value="TreeGrafter"/>
</dbReference>
<dbReference type="Pfam" id="PF01243">
    <property type="entry name" value="PNPOx_N"/>
    <property type="match status" value="1"/>
</dbReference>
<dbReference type="InterPro" id="IPR011576">
    <property type="entry name" value="Pyridox_Oxase_N"/>
</dbReference>
<dbReference type="InterPro" id="IPR052019">
    <property type="entry name" value="F420H2_bilvrd_red/Heme_oxyg"/>
</dbReference>
<evidence type="ECO:0000313" key="4">
    <source>
        <dbReference type="Proteomes" id="UP000664385"/>
    </source>
</evidence>